<dbReference type="PANTHER" id="PTHR43308">
    <property type="entry name" value="OUTER MEMBRANE PROTEIN ALPHA-RELATED"/>
    <property type="match status" value="1"/>
</dbReference>
<feature type="domain" description="SLH" evidence="6">
    <location>
        <begin position="1926"/>
        <end position="1984"/>
    </location>
</feature>
<feature type="domain" description="CBM6" evidence="5">
    <location>
        <begin position="1079"/>
        <end position="1216"/>
    </location>
</feature>
<evidence type="ECO:0000256" key="2">
    <source>
        <dbReference type="ARBA" id="ARBA00022729"/>
    </source>
</evidence>
<feature type="domain" description="CBM6" evidence="5">
    <location>
        <begin position="572"/>
        <end position="698"/>
    </location>
</feature>
<dbReference type="Pfam" id="PF13199">
    <property type="entry name" value="Glyco_hydro_66"/>
    <property type="match status" value="2"/>
</dbReference>
<dbReference type="Gene3D" id="3.20.20.80">
    <property type="entry name" value="Glycosidases"/>
    <property type="match status" value="2"/>
</dbReference>
<dbReference type="InterPro" id="IPR025092">
    <property type="entry name" value="Glyco_hydro_66"/>
</dbReference>
<evidence type="ECO:0000256" key="1">
    <source>
        <dbReference type="ARBA" id="ARBA00010837"/>
    </source>
</evidence>
<dbReference type="GO" id="GO:0030246">
    <property type="term" value="F:carbohydrate binding"/>
    <property type="evidence" value="ECO:0007669"/>
    <property type="project" value="InterPro"/>
</dbReference>
<dbReference type="InterPro" id="IPR013780">
    <property type="entry name" value="Glyco_hydro_b"/>
</dbReference>
<reference evidence="7 8" key="1">
    <citation type="submission" date="2020-02" db="EMBL/GenBank/DDBJ databases">
        <authorList>
            <person name="Gao J."/>
            <person name="Sun J."/>
        </authorList>
    </citation>
    <scope>NUCLEOTIDE SEQUENCE [LARGE SCALE GENOMIC DNA]</scope>
    <source>
        <strain evidence="7 8">7124</strain>
    </source>
</reference>
<feature type="domain" description="SLH" evidence="6">
    <location>
        <begin position="1801"/>
        <end position="1859"/>
    </location>
</feature>
<dbReference type="Gene3D" id="2.60.40.1180">
    <property type="entry name" value="Golgi alpha-mannosidase II"/>
    <property type="match status" value="1"/>
</dbReference>
<dbReference type="InterPro" id="IPR008979">
    <property type="entry name" value="Galactose-bd-like_sf"/>
</dbReference>
<feature type="signal peptide" evidence="4">
    <location>
        <begin position="1"/>
        <end position="25"/>
    </location>
</feature>
<dbReference type="EMBL" id="JAAKGU010000003">
    <property type="protein sequence ID" value="NGM82757.1"/>
    <property type="molecule type" value="Genomic_DNA"/>
</dbReference>
<feature type="domain" description="SLH" evidence="6">
    <location>
        <begin position="1860"/>
        <end position="1923"/>
    </location>
</feature>
<dbReference type="Gene3D" id="2.60.120.260">
    <property type="entry name" value="Galactose-binding domain-like"/>
    <property type="match status" value="6"/>
</dbReference>
<proteinExistence type="inferred from homology"/>
<feature type="domain" description="CBM6" evidence="5">
    <location>
        <begin position="1224"/>
        <end position="1350"/>
    </location>
</feature>
<dbReference type="PROSITE" id="PS51272">
    <property type="entry name" value="SLH"/>
    <property type="match status" value="3"/>
</dbReference>
<feature type="compositionally biased region" description="Pro residues" evidence="3">
    <location>
        <begin position="1587"/>
        <end position="1597"/>
    </location>
</feature>
<dbReference type="InterPro" id="IPR013783">
    <property type="entry name" value="Ig-like_fold"/>
</dbReference>
<dbReference type="Pfam" id="PF00395">
    <property type="entry name" value="SLH"/>
    <property type="match status" value="3"/>
</dbReference>
<feature type="compositionally biased region" description="Low complexity" evidence="3">
    <location>
        <begin position="1573"/>
        <end position="1586"/>
    </location>
</feature>
<dbReference type="Proteomes" id="UP000480151">
    <property type="component" value="Unassembled WGS sequence"/>
</dbReference>
<dbReference type="InterPro" id="IPR001119">
    <property type="entry name" value="SLH_dom"/>
</dbReference>
<dbReference type="InterPro" id="IPR051465">
    <property type="entry name" value="Cell_Envelope_Struct_Comp"/>
</dbReference>
<dbReference type="RefSeq" id="WP_165097425.1">
    <property type="nucleotide sequence ID" value="NZ_JAAKGU010000003.1"/>
</dbReference>
<dbReference type="PANTHER" id="PTHR43308:SF5">
    <property type="entry name" value="S-LAYER PROTEIN _ PEPTIDOGLYCAN ENDO-BETA-N-ACETYLGLUCOSAMINIDASE"/>
    <property type="match status" value="1"/>
</dbReference>
<gene>
    <name evidence="7" type="ORF">G5B47_10050</name>
</gene>
<dbReference type="SUPFAM" id="SSF49785">
    <property type="entry name" value="Galactose-binding domain-like"/>
    <property type="match status" value="5"/>
</dbReference>
<evidence type="ECO:0000313" key="7">
    <source>
        <dbReference type="EMBL" id="NGM82757.1"/>
    </source>
</evidence>
<feature type="chain" id="PRO_5039445130" evidence="4">
    <location>
        <begin position="26"/>
        <end position="1984"/>
    </location>
</feature>
<accession>A0A6M1PGZ5</accession>
<comment type="similarity">
    <text evidence="1">Belongs to the glycosyl hydrolase 66 family.</text>
</comment>
<feature type="region of interest" description="Disordered" evidence="3">
    <location>
        <begin position="1566"/>
        <end position="1620"/>
    </location>
</feature>
<protein>
    <submittedName>
        <fullName evidence="7">S-layer protein</fullName>
    </submittedName>
</protein>
<dbReference type="Pfam" id="PF16990">
    <property type="entry name" value="CBM_35"/>
    <property type="match status" value="2"/>
</dbReference>
<name>A0A6M1PGZ5_9BACL</name>
<keyword evidence="2 4" id="KW-0732">Signal</keyword>
<dbReference type="PROSITE" id="PS51175">
    <property type="entry name" value="CBM6"/>
    <property type="match status" value="4"/>
</dbReference>
<sequence length="1984" mass="214132">MKRQKAIVYFCLLLLLVQTCTLGYARNSAAAAAGEDQQAEHRILQMVPSKARFTPGEPAELILTLNQSADWSGKLYVQIYKLNTLIAEGVKDLTVLKDGSAELKVDWTPPAGDFTGYLAKAWTEGAVSGDYVTAAIDVSSDWTHFPRYGYVADFPKETAAESDAKLKQLSREYYLNGYQFYDWMWRHDVSVYSKTDANGKPLKDKDGNFITEPVNADSSYTDLLGRLLFPLTVKQSVSAAQKYGSAAMAYEMNYAAREHYEDFGVKPEWGLYNKTSVAPRTPEKDQVGFYFDGVKPNPTALYLQDPGNPEWRSYITKEYVRAVNDFGFDGIHLDQWGANDKDYLLGYDGTPRYFALDFDKIINSTKDALLANNKDKSHVAFNMVGGNQGYSAVPNPDTKTDFDYSEIWQDKDKYKDLQEVVNQTREADGGKGMVIAGYMNYKQATGVHYDGSEAKDVPSTVVFQSRIGKAASWVGDFGRKDEDQIVFTVDAPEDGDYQLTLRYGHGNDGGSPEGYLTVNGEPAADSIVFDQKTGWGHPTAEAKVTGIKLHKGRNEVKLQLSSDNLWLNVGSLIVENGSGYSKQYDAVFAELISCKVDQYGNVYYFETDGDYVTFHVNVPADGDYPLEISYSVDSAAVNRELYVNGAKSPDVNFSPTGGWDSFKEIPAGAVHLKAGDNTITLKSASNDPGMKLQYLNLDGQRVMAENADIGWQPTSATEIEKVASELTEPVEILVGDSERVAFTGEVKVSSPSDSEKARTDSHNAGSTVTFKADSDKNKKAALRVYYHSGNNVELKTTVSNAVYDVLGTYSTTLPENGWYDENNNNQWGFADQEIQLDAGVNFIKLELTDPLDYLNLHGIRLSEASESAGAGYIRSFKQQGDYVAFKLPSVPASGSYPVSITYKNGGADTVERILYVDGKKVGLFQFAPTGENWGTATEDVFLSSGAANEAEVKKDSAALEETGIEMDNIRVNGTTLEAEDAETGWAPVVPRTGSLDTSFGKTDDFGQKGQSVTFTVNPDQAVSDFSILYRSGNDSVVSVSVDGNVVDGSCALPVTQADWGGPLKAKTVKAPLSAGSHEIKVEMQSSGQYTNLSSLLVDEVNYAVANAVTAGGVKASAGYVSGFAEDGDFVAFNVKAPAEGSYNLDWNYKNTDSAVERAVSVNGAEAEEVSFPKTEGETWTAARQNGVHLNQGLNSIKIAVSQLDDRGIVLDSLKVASDNSEFTRTLEAENADFLAPMVLYKDTVLNFGHPSDAVSFDINVPQSGETSLIYTYSNAGTGTSRAVYIDGVRASDLGGNPGRIYFDPTSDINTYSQDGYFIVPHLDAGKHTVTLKVDEESGTGSVNIKGLTLGYFNEPSLRLMDAGLAALGATHIEIGAAENFADGPSMLAHEYYPNKSKKMLDSTKEAMKEYYKFNAAYENLLFDSKVDPAASLTVEAGGSSLPTSGSGARDTIWTTVRKNASNEGFERYDVLHLINLLNNDDNWRNAANEPSQLSNLKVTYDIGMSQEEAPNLKVYAATPDAGHGVSQELKYTRDGDKLIIELPSLKYWTMIYVDKAPESVAVQPLFGTEPGQVPSAEPSPSVAPSQSPSPSPSPSATPAPVGAPASSPSPSPSASPAAMELKKEDLEQAANGKVTIALDEGKYSRVAIPAAIADGLKDKSLVVQGKGFALEVGYATLAQLLEENKGDLAAGAQIVLSFHKIEAKDAALPGAKPWAAAGSVYDLQLGLAKANGEVAKLSSFKSPMQLSLNVDGQGYPAELLGIYYYNEVLKQWEYIGGKADGAGRTVSADLSHFSRYTVFAYDKSYTDVKESHWAYGAIRSLTAKHVINGLTDSTFAPSVKVTRAQYAAMLAKALHLRSGDPAPFRDVAAGAWYAPDIAAAYEAGIIAGRSAEEFAPSAEITRQEMAVMLAKAFKHAGESLSANGQSLTFRDRGQIAAWALSSVQAADSAGLMAGQADGRFAPKAAATRAEAAQTIANLLNKTDN</sequence>
<evidence type="ECO:0000256" key="4">
    <source>
        <dbReference type="SAM" id="SignalP"/>
    </source>
</evidence>
<evidence type="ECO:0000259" key="5">
    <source>
        <dbReference type="PROSITE" id="PS51175"/>
    </source>
</evidence>
<evidence type="ECO:0000259" key="6">
    <source>
        <dbReference type="PROSITE" id="PS51272"/>
    </source>
</evidence>
<organism evidence="7 8">
    <name type="scientific">Paenibacillus apii</name>
    <dbReference type="NCBI Taxonomy" id="1850370"/>
    <lineage>
        <taxon>Bacteria</taxon>
        <taxon>Bacillati</taxon>
        <taxon>Bacillota</taxon>
        <taxon>Bacilli</taxon>
        <taxon>Bacillales</taxon>
        <taxon>Paenibacillaceae</taxon>
        <taxon>Paenibacillus</taxon>
    </lineage>
</organism>
<evidence type="ECO:0000256" key="3">
    <source>
        <dbReference type="SAM" id="MobiDB-lite"/>
    </source>
</evidence>
<dbReference type="InterPro" id="IPR005084">
    <property type="entry name" value="CBM6"/>
</dbReference>
<comment type="caution">
    <text evidence="7">The sequence shown here is derived from an EMBL/GenBank/DDBJ whole genome shotgun (WGS) entry which is preliminary data.</text>
</comment>
<dbReference type="Gene3D" id="2.60.40.10">
    <property type="entry name" value="Immunoglobulins"/>
    <property type="match status" value="1"/>
</dbReference>
<feature type="region of interest" description="Disordered" evidence="3">
    <location>
        <begin position="746"/>
        <end position="770"/>
    </location>
</feature>
<feature type="domain" description="CBM6" evidence="5">
    <location>
        <begin position="843"/>
        <end position="972"/>
    </location>
</feature>
<evidence type="ECO:0000313" key="8">
    <source>
        <dbReference type="Proteomes" id="UP000480151"/>
    </source>
</evidence>
<keyword evidence="8" id="KW-1185">Reference proteome</keyword>